<reference evidence="4 5" key="1">
    <citation type="submission" date="2018-08" db="EMBL/GenBank/DDBJ databases">
        <title>Henriciella mobilis sp. nov., isolated from seawater.</title>
        <authorList>
            <person name="Cheng H."/>
            <person name="Wu Y.-H."/>
            <person name="Xu X.-W."/>
            <person name="Guo L.-L."/>
        </authorList>
    </citation>
    <scope>NUCLEOTIDE SEQUENCE [LARGE SCALE GENOMIC DNA]</scope>
    <source>
        <strain evidence="4 5">CCUG67844</strain>
    </source>
</reference>
<dbReference type="InterPro" id="IPR001647">
    <property type="entry name" value="HTH_TetR"/>
</dbReference>
<proteinExistence type="predicted"/>
<keyword evidence="1 2" id="KW-0238">DNA-binding</keyword>
<dbReference type="RefSeq" id="WP_119453516.1">
    <property type="nucleotide sequence ID" value="NZ_QWGA01000003.1"/>
</dbReference>
<keyword evidence="5" id="KW-1185">Reference proteome</keyword>
<dbReference type="Gene3D" id="1.10.357.10">
    <property type="entry name" value="Tetracycline Repressor, domain 2"/>
    <property type="match status" value="1"/>
</dbReference>
<evidence type="ECO:0000313" key="4">
    <source>
        <dbReference type="EMBL" id="RIJ32028.1"/>
    </source>
</evidence>
<protein>
    <submittedName>
        <fullName evidence="4">TetR/AcrR family transcriptional regulator</fullName>
    </submittedName>
</protein>
<dbReference type="OrthoDB" id="2356263at2"/>
<gene>
    <name evidence="4" type="ORF">D1222_07285</name>
</gene>
<dbReference type="PROSITE" id="PS50977">
    <property type="entry name" value="HTH_TETR_2"/>
    <property type="match status" value="1"/>
</dbReference>
<comment type="caution">
    <text evidence="4">The sequence shown here is derived from an EMBL/GenBank/DDBJ whole genome shotgun (WGS) entry which is preliminary data.</text>
</comment>
<dbReference type="Proteomes" id="UP000265845">
    <property type="component" value="Unassembled WGS sequence"/>
</dbReference>
<dbReference type="EMBL" id="QWGA01000003">
    <property type="protein sequence ID" value="RIJ32028.1"/>
    <property type="molecule type" value="Genomic_DNA"/>
</dbReference>
<feature type="domain" description="HTH tetR-type" evidence="3">
    <location>
        <begin position="5"/>
        <end position="65"/>
    </location>
</feature>
<evidence type="ECO:0000256" key="1">
    <source>
        <dbReference type="ARBA" id="ARBA00023125"/>
    </source>
</evidence>
<accession>A0A399RLA5</accession>
<dbReference type="SUPFAM" id="SSF46689">
    <property type="entry name" value="Homeodomain-like"/>
    <property type="match status" value="1"/>
</dbReference>
<dbReference type="GO" id="GO:0003677">
    <property type="term" value="F:DNA binding"/>
    <property type="evidence" value="ECO:0007669"/>
    <property type="project" value="UniProtKB-UniRule"/>
</dbReference>
<organism evidence="4 5">
    <name type="scientific">Henriciella algicola</name>
    <dbReference type="NCBI Taxonomy" id="1608422"/>
    <lineage>
        <taxon>Bacteria</taxon>
        <taxon>Pseudomonadati</taxon>
        <taxon>Pseudomonadota</taxon>
        <taxon>Alphaproteobacteria</taxon>
        <taxon>Hyphomonadales</taxon>
        <taxon>Hyphomonadaceae</taxon>
        <taxon>Henriciella</taxon>
    </lineage>
</organism>
<sequence>MAHHEDRREELLDKIADHLLREGIAGSNLRPLAKAIGLSDRMLLYYFKDKEDILEAGLGRVADRLTEILNHAASEQQLPSDKLRAKLAPLLLDDAIWPYMQLWLEIASLSARNQAPFSEVGASLGRHFLAWAAAQLDVAEEQARRTEAVRLFASLEGLVLLKSLGLGEEAKAAY</sequence>
<feature type="DNA-binding region" description="H-T-H motif" evidence="2">
    <location>
        <begin position="28"/>
        <end position="47"/>
    </location>
</feature>
<dbReference type="Pfam" id="PF00440">
    <property type="entry name" value="TetR_N"/>
    <property type="match status" value="1"/>
</dbReference>
<name>A0A399RLA5_9PROT</name>
<dbReference type="InterPro" id="IPR009057">
    <property type="entry name" value="Homeodomain-like_sf"/>
</dbReference>
<evidence type="ECO:0000313" key="5">
    <source>
        <dbReference type="Proteomes" id="UP000265845"/>
    </source>
</evidence>
<dbReference type="AlphaFoldDB" id="A0A399RLA5"/>
<evidence type="ECO:0000256" key="2">
    <source>
        <dbReference type="PROSITE-ProRule" id="PRU00335"/>
    </source>
</evidence>
<evidence type="ECO:0000259" key="3">
    <source>
        <dbReference type="PROSITE" id="PS50977"/>
    </source>
</evidence>